<name>A0A6J6GQW4_9ZZZZ</name>
<sequence>MPGGRIGVERQRVRCVAVELAVGRAGQPVVHHVARRAQQRRQHGPHVGAHGVQVDRQAAVGLEVGHEARIAGDRGAQRLRQGERRIERGRRRRHRHLQVRGRCSGHQLLERARVVRGDDRGAHGRHAAQHAFDLLRLGAHPTEVQLVVAATEEQHRAVAHHRPVAGAEHRLAVERGEASGRGVAVTEVPGGHARAADHQLADHAGRSLTVVGSDDAYPRTGNGQPDRDGVVAGTAGVRRGPHGGLRRAVLVHERRAGAQRVVAIHQPRGARLTGDGHHVGPAVDLGAALEQRGVQGGDHQRVRDRPAGHDREQRVGVVHLGLGGQHQFAAVHQRPEEPGHAAVEGEAGEQQERPRGTVVHTGPRGGAPCQAPVVDLHAAWRAGRAGREDHVRRRVCVDGRVHVDTATVGRFARVVTEVTDDEVAVREPLARCRDDRRCGVRELGDRASPGRRVTGVHRHVRRTGAQHGDDRGDEVDRARELDQHPVGGPHTGRGEPAREPRRTPVELGPRDRHLAARHRRRVGPFRHVRPDRVGDQHDVGRRTGAQRGRAVRRQGNLADRCGRRGQQRVQHRVEVVEQPGRVGLGHHRTAELHREVDALVVHLDEERGIGDRGAVEQHLVRDAVPGEAARPQLAERQQHVDRRCG</sequence>
<feature type="region of interest" description="Disordered" evidence="1">
    <location>
        <begin position="334"/>
        <end position="354"/>
    </location>
</feature>
<feature type="region of interest" description="Disordered" evidence="1">
    <location>
        <begin position="528"/>
        <end position="569"/>
    </location>
</feature>
<dbReference type="AntiFam" id="ANF00178">
    <property type="entry name" value="Shadow ORF (opposite dhbF)"/>
</dbReference>
<evidence type="ECO:0000256" key="1">
    <source>
        <dbReference type="SAM" id="MobiDB-lite"/>
    </source>
</evidence>
<dbReference type="EMBL" id="CAEZSR010000344">
    <property type="protein sequence ID" value="CAB4602273.1"/>
    <property type="molecule type" value="Genomic_DNA"/>
</dbReference>
<evidence type="ECO:0000313" key="2">
    <source>
        <dbReference type="EMBL" id="CAB4602273.1"/>
    </source>
</evidence>
<feature type="compositionally biased region" description="Basic and acidic residues" evidence="1">
    <location>
        <begin position="492"/>
        <end position="506"/>
    </location>
</feature>
<protein>
    <submittedName>
        <fullName evidence="2">Unannotated protein</fullName>
    </submittedName>
</protein>
<proteinExistence type="predicted"/>
<gene>
    <name evidence="2" type="ORF">UFOPK1493_04405</name>
</gene>
<feature type="compositionally biased region" description="Basic and acidic residues" evidence="1">
    <location>
        <begin position="528"/>
        <end position="541"/>
    </location>
</feature>
<dbReference type="AlphaFoldDB" id="A0A6J6GQW4"/>
<reference evidence="2" key="1">
    <citation type="submission" date="2020-05" db="EMBL/GenBank/DDBJ databases">
        <authorList>
            <person name="Chiriac C."/>
            <person name="Salcher M."/>
            <person name="Ghai R."/>
            <person name="Kavagutti S V."/>
        </authorList>
    </citation>
    <scope>NUCLEOTIDE SEQUENCE</scope>
</reference>
<feature type="region of interest" description="Disordered" evidence="1">
    <location>
        <begin position="480"/>
        <end position="506"/>
    </location>
</feature>
<accession>A0A6J6GQW4</accession>
<organism evidence="2">
    <name type="scientific">freshwater metagenome</name>
    <dbReference type="NCBI Taxonomy" id="449393"/>
    <lineage>
        <taxon>unclassified sequences</taxon>
        <taxon>metagenomes</taxon>
        <taxon>ecological metagenomes</taxon>
    </lineage>
</organism>